<evidence type="ECO:0000313" key="3">
    <source>
        <dbReference type="Proteomes" id="UP001064106"/>
    </source>
</evidence>
<accession>A0ABT2R293</accession>
<dbReference type="EMBL" id="ARXS01000020">
    <property type="protein sequence ID" value="MCU5783822.1"/>
    <property type="molecule type" value="Genomic_DNA"/>
</dbReference>
<comment type="caution">
    <text evidence="2">The sequence shown here is derived from an EMBL/GenBank/DDBJ whole genome shotgun (WGS) entry which is preliminary data.</text>
</comment>
<organism evidence="2 3">
    <name type="scientific">Alloalcanivorax balearicus MACL04</name>
    <dbReference type="NCBI Taxonomy" id="1177182"/>
    <lineage>
        <taxon>Bacteria</taxon>
        <taxon>Pseudomonadati</taxon>
        <taxon>Pseudomonadota</taxon>
        <taxon>Gammaproteobacteria</taxon>
        <taxon>Oceanospirillales</taxon>
        <taxon>Alcanivoracaceae</taxon>
        <taxon>Alloalcanivorax</taxon>
    </lineage>
</organism>
<proteinExistence type="predicted"/>
<sequence>MAEIIVFQPRPELDAAQNMRGFITSCRDLLTVFGTDLDFDALVWDVTEYLEIKGRGKKRHRLIFSTLETMEQSDPQPFSEPFLSFSKSYIRYMHGVRPTKNIAFRLAALRALHSALNESSSCNPVHLKPIHFNRAGQMISERYKMTTAYRIAGQLEMAADFLSENTLTSVRFSWRNSLPRPGDAVRIGKEFEVKRLQKIPSQEALDALPKIFRMALSPPDVLFSSVAAILCAAPDRVNEVLSLAHDCEVWEKGTGDDDLVYGLRWSGSKGTGEITKWLIPSMASVVQEAIEKIRRVTSEARTIAIWYEENPHGLYLPDEMEYLRNKDLSMLEVADIIGLSGAESSSRQWCKNNKVSLISMGTGYVARFSDVERAILRYLPASFPYVDHGHSLRFSDALFVVQRNGMHMQRGTYRCMIEPVTIDQINSGFGSRVRHGFPSIFTRLGFAALDGSPLKVTSHQFRHYLNTLAQSGGMSQLDIAKWSGRIDIRQNEVYDHMSAQDMLAQIREAAGNEKNISGSLAKISPNMPVSREDFVKLRFPTAHTTDLGFCVHDFTMSPCSLHRDCIHCEDLVCIKGDESQGMRVRKMLDESRALLKIAQEGESEGYAGSNRWIEHQKSTVERLSMLCALVENPKIRQGAVLPLSLMQKKVLIEKEGTSVSRISFSPKSR</sequence>
<dbReference type="Gene3D" id="1.10.443.10">
    <property type="entry name" value="Intergrase catalytic core"/>
    <property type="match status" value="1"/>
</dbReference>
<dbReference type="RefSeq" id="WP_013743910.1">
    <property type="nucleotide sequence ID" value="NZ_ARXS01000020.1"/>
</dbReference>
<dbReference type="InterPro" id="IPR011010">
    <property type="entry name" value="DNA_brk_join_enz"/>
</dbReference>
<dbReference type="Proteomes" id="UP001064106">
    <property type="component" value="Unassembled WGS sequence"/>
</dbReference>
<protein>
    <submittedName>
        <fullName evidence="2">Integrase</fullName>
    </submittedName>
</protein>
<keyword evidence="1" id="KW-0233">DNA recombination</keyword>
<gene>
    <name evidence="2" type="ORF">MA04_03122</name>
</gene>
<dbReference type="SUPFAM" id="SSF56349">
    <property type="entry name" value="DNA breaking-rejoining enzymes"/>
    <property type="match status" value="1"/>
</dbReference>
<reference evidence="2" key="1">
    <citation type="submission" date="2012-09" db="EMBL/GenBank/DDBJ databases">
        <title>Genome Sequence of alkane-degrading Bacterium Alcanivorax balearicus MACL04.</title>
        <authorList>
            <person name="Lai Q."/>
            <person name="Shao Z."/>
        </authorList>
    </citation>
    <scope>NUCLEOTIDE SEQUENCE</scope>
    <source>
        <strain evidence="2">MACL04</strain>
    </source>
</reference>
<evidence type="ECO:0000313" key="2">
    <source>
        <dbReference type="EMBL" id="MCU5783822.1"/>
    </source>
</evidence>
<name>A0ABT2R293_9GAMM</name>
<evidence type="ECO:0000256" key="1">
    <source>
        <dbReference type="ARBA" id="ARBA00023172"/>
    </source>
</evidence>
<dbReference type="InterPro" id="IPR013762">
    <property type="entry name" value="Integrase-like_cat_sf"/>
</dbReference>
<keyword evidence="3" id="KW-1185">Reference proteome</keyword>